<dbReference type="InterPro" id="IPR041957">
    <property type="entry name" value="CT_Nitrate-R-NapA-like"/>
</dbReference>
<comment type="cofactor">
    <cofactor evidence="1">
        <name>Mo-bis(molybdopterin guanine dinucleotide)</name>
        <dbReference type="ChEBI" id="CHEBI:60539"/>
    </cofactor>
</comment>
<dbReference type="Pfam" id="PF00384">
    <property type="entry name" value="Molybdopterin"/>
    <property type="match status" value="1"/>
</dbReference>
<evidence type="ECO:0000256" key="4">
    <source>
        <dbReference type="ARBA" id="ARBA00022485"/>
    </source>
</evidence>
<name>A0A3L0W3T8_ECOLX</name>
<keyword evidence="7" id="KW-0560">Oxidoreductase</keyword>
<dbReference type="PROSITE" id="PS51669">
    <property type="entry name" value="4FE4S_MOW_BIS_MGD"/>
    <property type="match status" value="1"/>
</dbReference>
<dbReference type="InterPro" id="IPR007419">
    <property type="entry name" value="BFD-like_2Fe2S-bd_dom"/>
</dbReference>
<dbReference type="GO" id="GO:0045333">
    <property type="term" value="P:cellular respiration"/>
    <property type="evidence" value="ECO:0007669"/>
    <property type="project" value="UniProtKB-ARBA"/>
</dbReference>
<evidence type="ECO:0000256" key="5">
    <source>
        <dbReference type="ARBA" id="ARBA00022505"/>
    </source>
</evidence>
<dbReference type="EMBL" id="RNRV01000005">
    <property type="protein sequence ID" value="MHO03675.1"/>
    <property type="molecule type" value="Genomic_DNA"/>
</dbReference>
<dbReference type="InterPro" id="IPR006656">
    <property type="entry name" value="Mopterin_OxRdtase"/>
</dbReference>
<evidence type="ECO:0000313" key="12">
    <source>
        <dbReference type="EMBL" id="MHO03675.1"/>
    </source>
</evidence>
<dbReference type="CDD" id="cd02754">
    <property type="entry name" value="MopB_Nitrate-R-NapA-like"/>
    <property type="match status" value="1"/>
</dbReference>
<keyword evidence="8" id="KW-0408">Iron</keyword>
<evidence type="ECO:0000256" key="1">
    <source>
        <dbReference type="ARBA" id="ARBA00001942"/>
    </source>
</evidence>
<evidence type="ECO:0000256" key="6">
    <source>
        <dbReference type="ARBA" id="ARBA00022723"/>
    </source>
</evidence>
<dbReference type="Pfam" id="PF01568">
    <property type="entry name" value="Molydop_binding"/>
    <property type="match status" value="1"/>
</dbReference>
<comment type="caution">
    <text evidence="12">The sequence shown here is derived from an EMBL/GenBank/DDBJ whole genome shotgun (WGS) entry which is preliminary data.</text>
</comment>
<dbReference type="Pfam" id="PF04324">
    <property type="entry name" value="Fer2_BFD"/>
    <property type="match status" value="1"/>
</dbReference>
<evidence type="ECO:0000259" key="11">
    <source>
        <dbReference type="PROSITE" id="PS51669"/>
    </source>
</evidence>
<dbReference type="PANTHER" id="PTHR43105">
    <property type="entry name" value="RESPIRATORY NITRATE REDUCTASE"/>
    <property type="match status" value="1"/>
</dbReference>
<comment type="cofactor">
    <cofactor evidence="2">
        <name>[4Fe-4S] cluster</name>
        <dbReference type="ChEBI" id="CHEBI:49883"/>
    </cofactor>
</comment>
<organism evidence="12">
    <name type="scientific">Escherichia coli</name>
    <dbReference type="NCBI Taxonomy" id="562"/>
    <lineage>
        <taxon>Bacteria</taxon>
        <taxon>Pseudomonadati</taxon>
        <taxon>Pseudomonadota</taxon>
        <taxon>Gammaproteobacteria</taxon>
        <taxon>Enterobacterales</taxon>
        <taxon>Enterobacteriaceae</taxon>
        <taxon>Escherichia</taxon>
    </lineage>
</organism>
<comment type="similarity">
    <text evidence="3">Belongs to the prokaryotic molybdopterin-containing oxidoreductase family. NasA/NapA/NarB subfamily.</text>
</comment>
<dbReference type="InterPro" id="IPR006963">
    <property type="entry name" value="Mopterin_OxRdtase_4Fe-4S_dom"/>
</dbReference>
<dbReference type="GO" id="GO:0051539">
    <property type="term" value="F:4 iron, 4 sulfur cluster binding"/>
    <property type="evidence" value="ECO:0007669"/>
    <property type="project" value="UniProtKB-KW"/>
</dbReference>
<dbReference type="GO" id="GO:0046872">
    <property type="term" value="F:metal ion binding"/>
    <property type="evidence" value="ECO:0007669"/>
    <property type="project" value="UniProtKB-KW"/>
</dbReference>
<dbReference type="Gene3D" id="2.20.25.90">
    <property type="entry name" value="ADC-like domains"/>
    <property type="match status" value="1"/>
</dbReference>
<evidence type="ECO:0000256" key="10">
    <source>
        <dbReference type="ARBA" id="ARBA00023063"/>
    </source>
</evidence>
<sequence length="885" mass="96087">MNTTCAYCGVGCGIRLSREGASWQLKGDEQHPANAGALCVKGASLLESLDFPDRLLYPRWQGQRIGWDQALDTLASRFTAILAESGPAAIGIYLSGQLTTEDYYVANKLMKGYLGSANVDTNSRLCMSSAVVAHQRAFGEDLVPACYEDLELADLVVITGANTAWTHPVLFRRLQQARARRSELKLVVLDPRRTMTAEQGDLHLALKPGSDVALWNGLCRYLLDHDGWDKDYVARHVSGFAELAAALDNPAWQLEAVARSCDLAPGDLLGFYQLFARTPRTVTLFCQGINQSNQGVDKANAIINAHLLCGRIGKPGAAPFSMTGQPNAMGGREVGGLATQLAAHMGFGEVERDRVQRFWQSPTMVSGPGHKAVALFEAVARGEIRALWVLGTNPAVSLPDGNRVRDALARCELLVVSEVTADTDTARLAHLLLPAAAWGEKSGTVTNSERTISRQRAFLPLPGEARPDWWALTQLARRLGFGEGFAYEDEHDIFSEHAALSGFENEGARQFDISGLARLSRAEFEALEPLSWPVNAAWPSGRARLFEDGVFSTPDGRARLLPLAQHFPPEPVAVAAPAGAIPPRLDSLLLGSLLLNTGRLRDQWHTMTRTGHVPRLQEAEPWPKLRVGAASLLALGLAEGDLVRLSNDLGEARLLVGVDEGLREGDAFLPMHWTDSQCSQGAVNRLIAAVVDPLSGQPMFKQGRVMVEPQPTRWQGLWLGQQPWGEPVDWWARRPLPEGNCTLLASWSEEPQALWQRLGAAGRWLRLPLKQGWLAVALAQDRIDGLLLVGERRPDIKVDLLASLLGTPLQAGALSQTLSAALAGDSRLVCSCLRVSEQRIVDAITRQGVSELAGLQALLGCGSNCGTCLPEIDKLLIKHVFIASV</sequence>
<evidence type="ECO:0000256" key="9">
    <source>
        <dbReference type="ARBA" id="ARBA00023014"/>
    </source>
</evidence>
<accession>A0A3L0W3T8</accession>
<dbReference type="GO" id="GO:0016020">
    <property type="term" value="C:membrane"/>
    <property type="evidence" value="ECO:0007669"/>
    <property type="project" value="TreeGrafter"/>
</dbReference>
<evidence type="ECO:0000256" key="7">
    <source>
        <dbReference type="ARBA" id="ARBA00023002"/>
    </source>
</evidence>
<keyword evidence="10" id="KW-0534">Nitrate assimilation</keyword>
<dbReference type="SUPFAM" id="SSF50692">
    <property type="entry name" value="ADC-like"/>
    <property type="match status" value="1"/>
</dbReference>
<evidence type="ECO:0000256" key="8">
    <source>
        <dbReference type="ARBA" id="ARBA00023004"/>
    </source>
</evidence>
<evidence type="ECO:0000256" key="2">
    <source>
        <dbReference type="ARBA" id="ARBA00001966"/>
    </source>
</evidence>
<dbReference type="InterPro" id="IPR009010">
    <property type="entry name" value="Asp_de-COase-like_dom_sf"/>
</dbReference>
<dbReference type="Gene3D" id="3.40.228.10">
    <property type="entry name" value="Dimethylsulfoxide Reductase, domain 2"/>
    <property type="match status" value="1"/>
</dbReference>
<dbReference type="InterPro" id="IPR041854">
    <property type="entry name" value="BFD-like_2Fe2S-bd_dom_sf"/>
</dbReference>
<dbReference type="Pfam" id="PF04879">
    <property type="entry name" value="Molybdop_Fe4S4"/>
    <property type="match status" value="1"/>
</dbReference>
<keyword evidence="9" id="KW-0411">Iron-sulfur</keyword>
<dbReference type="Gene3D" id="1.10.10.1100">
    <property type="entry name" value="BFD-like [2Fe-2S]-binding domain"/>
    <property type="match status" value="1"/>
</dbReference>
<evidence type="ECO:0000256" key="3">
    <source>
        <dbReference type="ARBA" id="ARBA00008747"/>
    </source>
</evidence>
<dbReference type="GO" id="GO:0016491">
    <property type="term" value="F:oxidoreductase activity"/>
    <property type="evidence" value="ECO:0007669"/>
    <property type="project" value="UniProtKB-KW"/>
</dbReference>
<dbReference type="InterPro" id="IPR050123">
    <property type="entry name" value="Prok_molybdopt-oxidoreductase"/>
</dbReference>
<gene>
    <name evidence="12" type="ORF">D9F05_04705</name>
</gene>
<dbReference type="Gene3D" id="2.40.40.20">
    <property type="match status" value="1"/>
</dbReference>
<dbReference type="SMART" id="SM00926">
    <property type="entry name" value="Molybdop_Fe4S4"/>
    <property type="match status" value="1"/>
</dbReference>
<keyword evidence="6" id="KW-0479">Metal-binding</keyword>
<dbReference type="GO" id="GO:0042128">
    <property type="term" value="P:nitrate assimilation"/>
    <property type="evidence" value="ECO:0007669"/>
    <property type="project" value="UniProtKB-KW"/>
</dbReference>
<dbReference type="SUPFAM" id="SSF53706">
    <property type="entry name" value="Formate dehydrogenase/DMSO reductase, domains 1-3"/>
    <property type="match status" value="1"/>
</dbReference>
<dbReference type="CDD" id="cd02791">
    <property type="entry name" value="MopB_CT_Nitrate-R-NapA-like"/>
    <property type="match status" value="1"/>
</dbReference>
<keyword evidence="5" id="KW-0500">Molybdenum</keyword>
<reference evidence="12" key="1">
    <citation type="submission" date="2018-10" db="EMBL/GenBank/DDBJ databases">
        <authorList>
            <consortium name="NARMS: The National Antimicrobial Resistance Monitoring System"/>
        </authorList>
    </citation>
    <scope>NUCLEOTIDE SEQUENCE [LARGE SCALE GENOMIC DNA]</scope>
    <source>
        <strain evidence="12">CVM N17EC0388</strain>
    </source>
</reference>
<dbReference type="PANTHER" id="PTHR43105:SF9">
    <property type="entry name" value="NADPH-FE(3+) OXIDOREDUCTASE SUBUNIT ALPHA"/>
    <property type="match status" value="1"/>
</dbReference>
<feature type="domain" description="4Fe-4S Mo/W bis-MGD-type" evidence="11">
    <location>
        <begin position="1"/>
        <end position="53"/>
    </location>
</feature>
<dbReference type="Gene3D" id="3.40.50.740">
    <property type="match status" value="1"/>
</dbReference>
<dbReference type="AlphaFoldDB" id="A0A3L0W3T8"/>
<protein>
    <submittedName>
        <fullName evidence="12">Nitrate reductase</fullName>
    </submittedName>
</protein>
<dbReference type="InterPro" id="IPR006657">
    <property type="entry name" value="MoPterin_dinucl-bd_dom"/>
</dbReference>
<keyword evidence="4" id="KW-0004">4Fe-4S</keyword>
<dbReference type="GO" id="GO:0043546">
    <property type="term" value="F:molybdopterin cofactor binding"/>
    <property type="evidence" value="ECO:0007669"/>
    <property type="project" value="InterPro"/>
</dbReference>
<dbReference type="PIRSF" id="PIRSF036643">
    <property type="entry name" value="FDH_alpha"/>
    <property type="match status" value="1"/>
</dbReference>
<proteinExistence type="inferred from homology"/>
<dbReference type="GO" id="GO:1990204">
    <property type="term" value="C:oxidoreductase complex"/>
    <property type="evidence" value="ECO:0007669"/>
    <property type="project" value="UniProtKB-ARBA"/>
</dbReference>